<dbReference type="InterPro" id="IPR008758">
    <property type="entry name" value="Peptidase_S28"/>
</dbReference>
<feature type="region of interest" description="Disordered" evidence="6">
    <location>
        <begin position="1"/>
        <end position="20"/>
    </location>
</feature>
<proteinExistence type="inferred from homology"/>
<gene>
    <name evidence="8" type="ORF">P43SY_003503</name>
</gene>
<dbReference type="Proteomes" id="UP001209570">
    <property type="component" value="Unassembled WGS sequence"/>
</dbReference>
<name>A0AAD5LGG9_PYTIN</name>
<feature type="compositionally biased region" description="Low complexity" evidence="6">
    <location>
        <begin position="67"/>
        <end position="80"/>
    </location>
</feature>
<keyword evidence="7" id="KW-0812">Transmembrane</keyword>
<evidence type="ECO:0000256" key="1">
    <source>
        <dbReference type="ARBA" id="ARBA00011079"/>
    </source>
</evidence>
<dbReference type="InterPro" id="IPR029058">
    <property type="entry name" value="AB_hydrolase_fold"/>
</dbReference>
<dbReference type="EMBL" id="JAKCXM010000244">
    <property type="protein sequence ID" value="KAJ0397619.1"/>
    <property type="molecule type" value="Genomic_DNA"/>
</dbReference>
<accession>A0AAD5LGG9</accession>
<dbReference type="GO" id="GO:0006508">
    <property type="term" value="P:proteolysis"/>
    <property type="evidence" value="ECO:0007669"/>
    <property type="project" value="UniProtKB-KW"/>
</dbReference>
<dbReference type="GO" id="GO:0008239">
    <property type="term" value="F:dipeptidyl-peptidase activity"/>
    <property type="evidence" value="ECO:0007669"/>
    <property type="project" value="TreeGrafter"/>
</dbReference>
<sequence length="618" mass="66957">MATSAERTPILPVAGEQPSTRRRRVAIIGGAVVLVTTLLVLGYSAGSHLWASTTSQPAEATTTVGRPASAPAPAPVQVAPLQKSAPMPKTLSKTPAPTQSPRESDNPSQDPTPAPFKRSVSFPVGPDGRRDLLSHCEERFMTQYLNQFQAGGGGTYEQRYFVCGRQFFNPTNGSIFFYNGNEADVLLYLNNTGLMWENAEEFNALLVFAEHRYFGASRPFGDAMYEHLEFLSSTQALADFAVLIEALKAELKADVPVIGFGGSYGGMLGAWLRLKYPHVVDGVIAASAPVLHFENDPEHPVDPEAFLRIVTFDMTPAAGSSANCVPNVRKAAKTLARLAQTLEGRVLIADALHLCDAETIMTEDDIQALYVSTIGAFGTLAMGNYPYPSSYMTEGAVDLPAYPVRAACEFLAPDFGDDDRALLDALRQSAGVFYNATGKETCFFPSEDGDDAAAASTGSSNATDPLAANRNETVIQIKGNLWSYIECSELYMPMGSDDKNDVFPAAPANRSKDNAACEAVWGVPLRPNWAQTQYGGVKALRFSSNIVFSNGNYDPWSGTGVLKNLSDSVVYLPIEGGAHHVDLFFAHPLDPPALTAARETEKSYIRQWIREFYARKQQ</sequence>
<evidence type="ECO:0000256" key="7">
    <source>
        <dbReference type="SAM" id="Phobius"/>
    </source>
</evidence>
<evidence type="ECO:0000256" key="2">
    <source>
        <dbReference type="ARBA" id="ARBA00022670"/>
    </source>
</evidence>
<organism evidence="8 9">
    <name type="scientific">Pythium insidiosum</name>
    <name type="common">Pythiosis disease agent</name>
    <dbReference type="NCBI Taxonomy" id="114742"/>
    <lineage>
        <taxon>Eukaryota</taxon>
        <taxon>Sar</taxon>
        <taxon>Stramenopiles</taxon>
        <taxon>Oomycota</taxon>
        <taxon>Peronosporomycetes</taxon>
        <taxon>Pythiales</taxon>
        <taxon>Pythiaceae</taxon>
        <taxon>Pythium</taxon>
    </lineage>
</organism>
<dbReference type="Gene3D" id="1.20.120.980">
    <property type="entry name" value="Serine carboxypeptidase S28, SKS domain"/>
    <property type="match status" value="1"/>
</dbReference>
<keyword evidence="9" id="KW-1185">Reference proteome</keyword>
<keyword evidence="7" id="KW-0472">Membrane</keyword>
<feature type="compositionally biased region" description="Polar residues" evidence="6">
    <location>
        <begin position="91"/>
        <end position="111"/>
    </location>
</feature>
<reference evidence="8" key="1">
    <citation type="submission" date="2021-12" db="EMBL/GenBank/DDBJ databases">
        <title>Prjna785345.</title>
        <authorList>
            <person name="Rujirawat T."/>
            <person name="Krajaejun T."/>
        </authorList>
    </citation>
    <scope>NUCLEOTIDE SEQUENCE</scope>
    <source>
        <strain evidence="8">Pi057C3</strain>
    </source>
</reference>
<dbReference type="PANTHER" id="PTHR11010:SF120">
    <property type="entry name" value="LYSOSOMAL PRO-X CARBOXYPEPTIDASE"/>
    <property type="match status" value="1"/>
</dbReference>
<protein>
    <recommendedName>
        <fullName evidence="10">Lysosomal Pro-X carboxypeptidase</fullName>
    </recommendedName>
</protein>
<dbReference type="AlphaFoldDB" id="A0AAD5LGG9"/>
<keyword evidence="4" id="KW-0378">Hydrolase</keyword>
<comment type="caution">
    <text evidence="8">The sequence shown here is derived from an EMBL/GenBank/DDBJ whole genome shotgun (WGS) entry which is preliminary data.</text>
</comment>
<comment type="similarity">
    <text evidence="1">Belongs to the peptidase S28 family.</text>
</comment>
<evidence type="ECO:0000313" key="9">
    <source>
        <dbReference type="Proteomes" id="UP001209570"/>
    </source>
</evidence>
<evidence type="ECO:0000256" key="3">
    <source>
        <dbReference type="ARBA" id="ARBA00022729"/>
    </source>
</evidence>
<dbReference type="PANTHER" id="PTHR11010">
    <property type="entry name" value="PROTEASE S28 PRO-X CARBOXYPEPTIDASE-RELATED"/>
    <property type="match status" value="1"/>
</dbReference>
<dbReference type="InterPro" id="IPR042269">
    <property type="entry name" value="Ser_carbopepase_S28_SKS"/>
</dbReference>
<keyword evidence="2" id="KW-0645">Protease</keyword>
<evidence type="ECO:0000313" key="8">
    <source>
        <dbReference type="EMBL" id="KAJ0397619.1"/>
    </source>
</evidence>
<dbReference type="SUPFAM" id="SSF53474">
    <property type="entry name" value="alpha/beta-Hydrolases"/>
    <property type="match status" value="1"/>
</dbReference>
<dbReference type="GO" id="GO:0070008">
    <property type="term" value="F:serine-type exopeptidase activity"/>
    <property type="evidence" value="ECO:0007669"/>
    <property type="project" value="InterPro"/>
</dbReference>
<evidence type="ECO:0000256" key="4">
    <source>
        <dbReference type="ARBA" id="ARBA00022801"/>
    </source>
</evidence>
<keyword evidence="7" id="KW-1133">Transmembrane helix</keyword>
<keyword evidence="3" id="KW-0732">Signal</keyword>
<evidence type="ECO:0000256" key="6">
    <source>
        <dbReference type="SAM" id="MobiDB-lite"/>
    </source>
</evidence>
<keyword evidence="5" id="KW-0325">Glycoprotein</keyword>
<dbReference type="Gene3D" id="3.40.50.1820">
    <property type="entry name" value="alpha/beta hydrolase"/>
    <property type="match status" value="1"/>
</dbReference>
<evidence type="ECO:0000256" key="5">
    <source>
        <dbReference type="ARBA" id="ARBA00023180"/>
    </source>
</evidence>
<evidence type="ECO:0008006" key="10">
    <source>
        <dbReference type="Google" id="ProtNLM"/>
    </source>
</evidence>
<dbReference type="Pfam" id="PF05577">
    <property type="entry name" value="Peptidase_S28"/>
    <property type="match status" value="1"/>
</dbReference>
<feature type="region of interest" description="Disordered" evidence="6">
    <location>
        <begin position="60"/>
        <end position="125"/>
    </location>
</feature>
<feature type="transmembrane region" description="Helical" evidence="7">
    <location>
        <begin position="25"/>
        <end position="46"/>
    </location>
</feature>